<dbReference type="STRING" id="58919.A0A316ZA49"/>
<evidence type="ECO:0000313" key="5">
    <source>
        <dbReference type="Proteomes" id="UP000245946"/>
    </source>
</evidence>
<evidence type="ECO:0000256" key="2">
    <source>
        <dbReference type="SAM" id="MobiDB-lite"/>
    </source>
</evidence>
<dbReference type="PANTHER" id="PTHR13309:SF0">
    <property type="entry name" value="FMR1-INTERACTING PROTEIN NUFIP1"/>
    <property type="match status" value="1"/>
</dbReference>
<feature type="compositionally biased region" description="Low complexity" evidence="2">
    <location>
        <begin position="298"/>
        <end position="312"/>
    </location>
</feature>
<accession>A0A316ZA49</accession>
<gene>
    <name evidence="4" type="ORF">FA09DRAFT_360655</name>
</gene>
<feature type="compositionally biased region" description="Basic and acidic residues" evidence="2">
    <location>
        <begin position="110"/>
        <end position="148"/>
    </location>
</feature>
<dbReference type="PANTHER" id="PTHR13309">
    <property type="entry name" value="NUCLEAR FRAGILE X MENTAL RETARDATION PROTEIN INTERACTING PROTEIN 1"/>
    <property type="match status" value="1"/>
</dbReference>
<feature type="compositionally biased region" description="Basic and acidic residues" evidence="2">
    <location>
        <begin position="429"/>
        <end position="440"/>
    </location>
</feature>
<feature type="compositionally biased region" description="Basic and acidic residues" evidence="2">
    <location>
        <begin position="192"/>
        <end position="204"/>
    </location>
</feature>
<proteinExistence type="predicted"/>
<keyword evidence="5" id="KW-1185">Reference proteome</keyword>
<dbReference type="GO" id="GO:0005634">
    <property type="term" value="C:nucleus"/>
    <property type="evidence" value="ECO:0007669"/>
    <property type="project" value="TreeGrafter"/>
</dbReference>
<evidence type="ECO:0000256" key="1">
    <source>
        <dbReference type="PROSITE-ProRule" id="PRU00723"/>
    </source>
</evidence>
<feature type="domain" description="C3H1-type" evidence="3">
    <location>
        <begin position="328"/>
        <end position="355"/>
    </location>
</feature>
<feature type="compositionally biased region" description="Gly residues" evidence="2">
    <location>
        <begin position="29"/>
        <end position="52"/>
    </location>
</feature>
<dbReference type="GeneID" id="37272799"/>
<organism evidence="4 5">
    <name type="scientific">Tilletiopsis washingtonensis</name>
    <dbReference type="NCBI Taxonomy" id="58919"/>
    <lineage>
        <taxon>Eukaryota</taxon>
        <taxon>Fungi</taxon>
        <taxon>Dikarya</taxon>
        <taxon>Basidiomycota</taxon>
        <taxon>Ustilaginomycotina</taxon>
        <taxon>Exobasidiomycetes</taxon>
        <taxon>Entylomatales</taxon>
        <taxon>Entylomatales incertae sedis</taxon>
        <taxon>Tilletiopsis</taxon>
    </lineage>
</organism>
<evidence type="ECO:0000313" key="4">
    <source>
        <dbReference type="EMBL" id="PWN97832.1"/>
    </source>
</evidence>
<feature type="region of interest" description="Disordered" evidence="2">
    <location>
        <begin position="183"/>
        <end position="332"/>
    </location>
</feature>
<feature type="zinc finger region" description="C3H1-type" evidence="1">
    <location>
        <begin position="328"/>
        <end position="355"/>
    </location>
</feature>
<dbReference type="Gene3D" id="4.10.1000.10">
    <property type="entry name" value="Zinc finger, CCCH-type"/>
    <property type="match status" value="1"/>
</dbReference>
<dbReference type="OrthoDB" id="18412at2759"/>
<dbReference type="GO" id="GO:0008270">
    <property type="term" value="F:zinc ion binding"/>
    <property type="evidence" value="ECO:0007669"/>
    <property type="project" value="UniProtKB-KW"/>
</dbReference>
<dbReference type="InterPro" id="IPR039136">
    <property type="entry name" value="NUFIP1-like"/>
</dbReference>
<feature type="compositionally biased region" description="Low complexity" evidence="2">
    <location>
        <begin position="281"/>
        <end position="290"/>
    </location>
</feature>
<feature type="compositionally biased region" description="Acidic residues" evidence="2">
    <location>
        <begin position="253"/>
        <end position="265"/>
    </location>
</feature>
<feature type="compositionally biased region" description="Low complexity" evidence="2">
    <location>
        <begin position="359"/>
        <end position="368"/>
    </location>
</feature>
<dbReference type="SMART" id="SM00356">
    <property type="entry name" value="ZnF_C3H1"/>
    <property type="match status" value="1"/>
</dbReference>
<sequence length="696" mass="74576">MASWGRSSAAFPSQAAANPHVSSSRGAGPSRGRGSGRGGGGGSSGRGGARGGRGGHRGAPRRRDNDDDDDEVPVFQHGRSGALVCGHAEGAEPCGWRSDDATAMTLHRADRHLILPPGGREELERIDPIAKEERKERMKKERRRARDGSEDEDEEDGPVIAGLNIALSTPELVAMWLRERKKRWPSAAVVARKREEAWDEDARGMTRGRMPVKRPRIEEQGKPVAAPVDPREASKPAPEAGLVQPPPVVAPDASEDEDSDDDGPPEEATSRAPAPDPPASPLSSSSSVSSEDSDAESEPAAVAEPLAPADEPTAASTSSRAPEETLARPSAPTCRFWLQGRCNYGSQCKSQHREPAPAPAARRGAAPAAEKRRARPRAPPPNPFQAPHALRALLANEISQHVNYVAQVVRFLVRNDALCGVEGTPGEAEEQRKRREKVQMLDENGQPSVKAEDEPMPSAPLHDGGLPTVPSTSTPGAASLFRPPSPQLRALDSLSYPPEPDPMIFLDPLRAADVKPLTREQVLSIATDAPLRALLYPAEQAALTPHGTHQRMAPALWRALETLDALPSAAHRAAALELILGVSEQSPLHAHQLGATYVRPHASGGSRPRVIGETELFRLGLRVSPDEVAVLRRLAQRVSELVGAVEFAAHEGAPKLGAPAQDNDGGRAFRDAQRAREYERMAQERDLLRSLGIDVD</sequence>
<dbReference type="Pfam" id="PF00642">
    <property type="entry name" value="zf-CCCH"/>
    <property type="match status" value="1"/>
</dbReference>
<dbReference type="GO" id="GO:0000492">
    <property type="term" value="P:box C/D snoRNP assembly"/>
    <property type="evidence" value="ECO:0007669"/>
    <property type="project" value="TreeGrafter"/>
</dbReference>
<dbReference type="RefSeq" id="XP_025598111.1">
    <property type="nucleotide sequence ID" value="XM_025745255.1"/>
</dbReference>
<feature type="region of interest" description="Disordered" evidence="2">
    <location>
        <begin position="421"/>
        <end position="458"/>
    </location>
</feature>
<dbReference type="Proteomes" id="UP000245946">
    <property type="component" value="Unassembled WGS sequence"/>
</dbReference>
<dbReference type="AlphaFoldDB" id="A0A316ZA49"/>
<dbReference type="PROSITE" id="PS50103">
    <property type="entry name" value="ZF_C3H1"/>
    <property type="match status" value="1"/>
</dbReference>
<keyword evidence="1" id="KW-0863">Zinc-finger</keyword>
<dbReference type="InterPro" id="IPR019496">
    <property type="entry name" value="NUFIP1_cons_dom"/>
</dbReference>
<dbReference type="GO" id="GO:0003723">
    <property type="term" value="F:RNA binding"/>
    <property type="evidence" value="ECO:0007669"/>
    <property type="project" value="InterPro"/>
</dbReference>
<evidence type="ECO:0000259" key="3">
    <source>
        <dbReference type="PROSITE" id="PS50103"/>
    </source>
</evidence>
<dbReference type="InterPro" id="IPR000571">
    <property type="entry name" value="Znf_CCCH"/>
</dbReference>
<reference evidence="4 5" key="1">
    <citation type="journal article" date="2018" name="Mol. Biol. Evol.">
        <title>Broad Genomic Sampling Reveals a Smut Pathogenic Ancestry of the Fungal Clade Ustilaginomycotina.</title>
        <authorList>
            <person name="Kijpornyongpan T."/>
            <person name="Mondo S.J."/>
            <person name="Barry K."/>
            <person name="Sandor L."/>
            <person name="Lee J."/>
            <person name="Lipzen A."/>
            <person name="Pangilinan J."/>
            <person name="LaButti K."/>
            <person name="Hainaut M."/>
            <person name="Henrissat B."/>
            <person name="Grigoriev I.V."/>
            <person name="Spatafora J.W."/>
            <person name="Aime M.C."/>
        </authorList>
    </citation>
    <scope>NUCLEOTIDE SEQUENCE [LARGE SCALE GENOMIC DNA]</scope>
    <source>
        <strain evidence="4 5">MCA 4186</strain>
    </source>
</reference>
<protein>
    <recommendedName>
        <fullName evidence="3">C3H1-type domain-containing protein</fullName>
    </recommendedName>
</protein>
<name>A0A316ZA49_9BASI</name>
<keyword evidence="1" id="KW-0862">Zinc</keyword>
<feature type="region of interest" description="Disordered" evidence="2">
    <location>
        <begin position="346"/>
        <end position="386"/>
    </location>
</feature>
<keyword evidence="1" id="KW-0479">Metal-binding</keyword>
<dbReference type="EMBL" id="KZ819293">
    <property type="protein sequence ID" value="PWN97832.1"/>
    <property type="molecule type" value="Genomic_DNA"/>
</dbReference>
<dbReference type="Pfam" id="PF10453">
    <property type="entry name" value="NUFIP1"/>
    <property type="match status" value="1"/>
</dbReference>
<feature type="region of interest" description="Disordered" evidence="2">
    <location>
        <begin position="1"/>
        <end position="98"/>
    </location>
</feature>
<feature type="region of interest" description="Disordered" evidence="2">
    <location>
        <begin position="110"/>
        <end position="162"/>
    </location>
</feature>